<evidence type="ECO:0000259" key="11">
    <source>
        <dbReference type="Pfam" id="PF06419"/>
    </source>
</evidence>
<comment type="subunit">
    <text evidence="10">Component of the conserved oligomeric Golgi complex.</text>
</comment>
<organism evidence="13 14">
    <name type="scientific">Plectosphaerella cucumerina</name>
    <dbReference type="NCBI Taxonomy" id="40658"/>
    <lineage>
        <taxon>Eukaryota</taxon>
        <taxon>Fungi</taxon>
        <taxon>Dikarya</taxon>
        <taxon>Ascomycota</taxon>
        <taxon>Pezizomycotina</taxon>
        <taxon>Sordariomycetes</taxon>
        <taxon>Hypocreomycetidae</taxon>
        <taxon>Glomerellales</taxon>
        <taxon>Plectosphaerellaceae</taxon>
        <taxon>Plectosphaerella</taxon>
    </lineage>
</organism>
<evidence type="ECO:0000256" key="3">
    <source>
        <dbReference type="ARBA" id="ARBA00020973"/>
    </source>
</evidence>
<evidence type="ECO:0000256" key="7">
    <source>
        <dbReference type="ARBA" id="ARBA00023136"/>
    </source>
</evidence>
<evidence type="ECO:0000256" key="1">
    <source>
        <dbReference type="ARBA" id="ARBA00004395"/>
    </source>
</evidence>
<dbReference type="PANTHER" id="PTHR21506">
    <property type="entry name" value="COMPONENT OF OLIGOMERIC GOLGI COMPLEX 6"/>
    <property type="match status" value="1"/>
</dbReference>
<reference evidence="13" key="1">
    <citation type="journal article" date="2021" name="Nat. Commun.">
        <title>Genetic determinants of endophytism in the Arabidopsis root mycobiome.</title>
        <authorList>
            <person name="Mesny F."/>
            <person name="Miyauchi S."/>
            <person name="Thiergart T."/>
            <person name="Pickel B."/>
            <person name="Atanasova L."/>
            <person name="Karlsson M."/>
            <person name="Huettel B."/>
            <person name="Barry K.W."/>
            <person name="Haridas S."/>
            <person name="Chen C."/>
            <person name="Bauer D."/>
            <person name="Andreopoulos W."/>
            <person name="Pangilinan J."/>
            <person name="LaButti K."/>
            <person name="Riley R."/>
            <person name="Lipzen A."/>
            <person name="Clum A."/>
            <person name="Drula E."/>
            <person name="Henrissat B."/>
            <person name="Kohler A."/>
            <person name="Grigoriev I.V."/>
            <person name="Martin F.M."/>
            <person name="Hacquard S."/>
        </authorList>
    </citation>
    <scope>NUCLEOTIDE SEQUENCE</scope>
    <source>
        <strain evidence="13">MPI-CAGE-AT-0016</strain>
    </source>
</reference>
<evidence type="ECO:0000256" key="10">
    <source>
        <dbReference type="RuleBase" id="RU365075"/>
    </source>
</evidence>
<dbReference type="SMART" id="SM01087">
    <property type="entry name" value="COG6"/>
    <property type="match status" value="1"/>
</dbReference>
<dbReference type="GO" id="GO:0006891">
    <property type="term" value="P:intra-Golgi vesicle-mediated transport"/>
    <property type="evidence" value="ECO:0007669"/>
    <property type="project" value="UniProtKB-UniRule"/>
</dbReference>
<keyword evidence="5 10" id="KW-0653">Protein transport</keyword>
<evidence type="ECO:0000256" key="2">
    <source>
        <dbReference type="ARBA" id="ARBA00011023"/>
    </source>
</evidence>
<evidence type="ECO:0000256" key="5">
    <source>
        <dbReference type="ARBA" id="ARBA00022927"/>
    </source>
</evidence>
<feature type="domain" description="Conserved Oligomeric Golgi complex subunit 6 C-terminal" evidence="12">
    <location>
        <begin position="189"/>
        <end position="684"/>
    </location>
</feature>
<dbReference type="Proteomes" id="UP000813385">
    <property type="component" value="Unassembled WGS sequence"/>
</dbReference>
<dbReference type="Pfam" id="PF06419">
    <property type="entry name" value="COG6_N"/>
    <property type="match status" value="1"/>
</dbReference>
<keyword evidence="14" id="KW-1185">Reference proteome</keyword>
<comment type="function">
    <text evidence="10">Acts as component of the peripheral membrane COG complex that is involved in intra-Golgi protein trafficking. COG is located at the cis-Golgi, and regulates tethering of retrograde intra-Golgi vesicles and possibly a number of other membrane trafficking events.</text>
</comment>
<evidence type="ECO:0000256" key="8">
    <source>
        <dbReference type="ARBA" id="ARBA00031348"/>
    </source>
</evidence>
<comment type="subcellular location">
    <subcellularLocation>
        <location evidence="1 10">Golgi apparatus membrane</location>
        <topology evidence="1 10">Peripheral membrane protein</topology>
    </subcellularLocation>
</comment>
<sequence length="685" mass="75429">MEDARASTASPQLALRGTNSLSAKITSTLSSSHADADFRDALVLLDSRPLPGNAKARRNLRMDMQQKVIVSNAGIIADFGHVAEHLESIRATLGQVNGIYNGIRQQLVGVHSATSPVLSDSQSMLRQRANVEYQQRLLAAFQSRFVLTDDEVATLISTAEPVDDAFFATLSKAKNITTDCEILLGLEAQTLGLDIMDQTSKHVNMAFQKLYKWVQRNLKSLNLDNPQLNPSIRRAIRVLSERPSLFQNCLDFFADARQRNLSDSFQLALTGTSTGGREDPSVKPIEIAAHDPLRYVGDMLAWIHSATVGEHEALEVLFVSDGGEIAQGLRSGKATDIWQYIEGDSGAADDDFNALKALNDLVDRDISLAARTLRQRVEQVIQSNEDTILAYKIATLLGFYRFTFARLLGDDAVLLDIMSNLEGEAFRQFRSLVRDHIANLQGDFQQTPSDLGPPEFLIDALKQLEAILQTYETSVSVSSDRETDFEPTLSEVFEPFISGAEGMARAMAPVDGSIFMANCLLASMATLKAFGFITRRFQALQQKLDEETTRLSACQHDFFRAESGLATILDALKDVTATSAELSPLETLPCLQPDALSHASQKLDEFLPSALMDAMDNIRSLQDPVLARLVTEAGAERFCRDFEHVEDILDAADELRGLAGGEEDSPQQLRAVFPRTTGEIRVLLK</sequence>
<dbReference type="PANTHER" id="PTHR21506:SF0">
    <property type="entry name" value="CONSERVED OLIGOMERIC GOLGI COMPLEX SUBUNIT 6"/>
    <property type="match status" value="1"/>
</dbReference>
<evidence type="ECO:0000313" key="13">
    <source>
        <dbReference type="EMBL" id="KAH7375724.1"/>
    </source>
</evidence>
<keyword evidence="6 10" id="KW-0333">Golgi apparatus</keyword>
<keyword evidence="4 10" id="KW-0813">Transport</keyword>
<comment type="similarity">
    <text evidence="2 10">Belongs to the COG6 family.</text>
</comment>
<dbReference type="Pfam" id="PF20653">
    <property type="entry name" value="COG6_C"/>
    <property type="match status" value="1"/>
</dbReference>
<comment type="function">
    <text evidence="9">Acts as a component of the peripheral membrane COG complex that is involved in intra-Golgi protein trafficking. COG is located at the cis-Golgi, and regulates tethering of retrograde intra-Golgi vesicles and possibly a number of other membrane trafficking events.</text>
</comment>
<proteinExistence type="inferred from homology"/>
<name>A0A8K0X8U6_9PEZI</name>
<dbReference type="InterPro" id="IPR048368">
    <property type="entry name" value="COG6_N"/>
</dbReference>
<dbReference type="InterPro" id="IPR010490">
    <property type="entry name" value="COG6"/>
</dbReference>
<evidence type="ECO:0000256" key="4">
    <source>
        <dbReference type="ARBA" id="ARBA00022448"/>
    </source>
</evidence>
<gene>
    <name evidence="13" type="ORF">B0T11DRAFT_235342</name>
</gene>
<keyword evidence="7 10" id="KW-0472">Membrane</keyword>
<evidence type="ECO:0000259" key="12">
    <source>
        <dbReference type="Pfam" id="PF20653"/>
    </source>
</evidence>
<evidence type="ECO:0000313" key="14">
    <source>
        <dbReference type="Proteomes" id="UP000813385"/>
    </source>
</evidence>
<protein>
    <recommendedName>
        <fullName evidence="3 10">Conserved oligomeric Golgi complex subunit 6</fullName>
        <shortName evidence="10">COG complex subunit 6</shortName>
    </recommendedName>
    <alternativeName>
        <fullName evidence="8 10">Component of oligomeric Golgi complex 6</fullName>
    </alternativeName>
</protein>
<dbReference type="GO" id="GO:0000139">
    <property type="term" value="C:Golgi membrane"/>
    <property type="evidence" value="ECO:0007669"/>
    <property type="project" value="UniProtKB-SubCell"/>
</dbReference>
<accession>A0A8K0X8U6</accession>
<dbReference type="InterPro" id="IPR048369">
    <property type="entry name" value="COG6_C"/>
</dbReference>
<dbReference type="GO" id="GO:0017119">
    <property type="term" value="C:Golgi transport complex"/>
    <property type="evidence" value="ECO:0007669"/>
    <property type="project" value="UniProtKB-UniRule"/>
</dbReference>
<feature type="domain" description="Conserved oligomeric complex COG6 N-terminal" evidence="11">
    <location>
        <begin position="45"/>
        <end position="157"/>
    </location>
</feature>
<comment type="caution">
    <text evidence="13">The sequence shown here is derived from an EMBL/GenBank/DDBJ whole genome shotgun (WGS) entry which is preliminary data.</text>
</comment>
<dbReference type="AlphaFoldDB" id="A0A8K0X8U6"/>
<dbReference type="GO" id="GO:0015031">
    <property type="term" value="P:protein transport"/>
    <property type="evidence" value="ECO:0007669"/>
    <property type="project" value="UniProtKB-KW"/>
</dbReference>
<evidence type="ECO:0000256" key="9">
    <source>
        <dbReference type="ARBA" id="ARBA00043873"/>
    </source>
</evidence>
<dbReference type="OrthoDB" id="272987at2759"/>
<dbReference type="EMBL" id="JAGPXD010000001">
    <property type="protein sequence ID" value="KAH7375724.1"/>
    <property type="molecule type" value="Genomic_DNA"/>
</dbReference>
<evidence type="ECO:0000256" key="6">
    <source>
        <dbReference type="ARBA" id="ARBA00023034"/>
    </source>
</evidence>